<evidence type="ECO:0000256" key="3">
    <source>
        <dbReference type="ARBA" id="ARBA00022598"/>
    </source>
</evidence>
<protein>
    <recommendedName>
        <fullName evidence="9">Leucine--tRNA ligase</fullName>
        <ecNumber evidence="9">6.1.1.4</ecNumber>
    </recommendedName>
    <alternativeName>
        <fullName evidence="9">Leucyl-tRNA synthetase</fullName>
        <shortName evidence="9">LeuRS</shortName>
    </alternativeName>
</protein>
<evidence type="ECO:0000256" key="7">
    <source>
        <dbReference type="ARBA" id="ARBA00023146"/>
    </source>
</evidence>
<evidence type="ECO:0000259" key="12">
    <source>
        <dbReference type="Pfam" id="PF08264"/>
    </source>
</evidence>
<feature type="short sequence motif" description="'KMSKS' region" evidence="9">
    <location>
        <begin position="557"/>
        <end position="561"/>
    </location>
</feature>
<dbReference type="GO" id="GO:0005829">
    <property type="term" value="C:cytosol"/>
    <property type="evidence" value="ECO:0007669"/>
    <property type="project" value="TreeGrafter"/>
</dbReference>
<feature type="domain" description="Aminoacyl-tRNA synthetase class Ia" evidence="11">
    <location>
        <begin position="408"/>
        <end position="596"/>
    </location>
</feature>
<dbReference type="Pfam" id="PF00133">
    <property type="entry name" value="tRNA-synt_1"/>
    <property type="match status" value="1"/>
</dbReference>
<dbReference type="NCBIfam" id="TIGR00396">
    <property type="entry name" value="leuS_bact"/>
    <property type="match status" value="1"/>
</dbReference>
<dbReference type="PANTHER" id="PTHR43740">
    <property type="entry name" value="LEUCYL-TRNA SYNTHETASE"/>
    <property type="match status" value="1"/>
</dbReference>
<dbReference type="PANTHER" id="PTHR43740:SF2">
    <property type="entry name" value="LEUCINE--TRNA LIGASE, MITOCHONDRIAL"/>
    <property type="match status" value="1"/>
</dbReference>
<evidence type="ECO:0000256" key="10">
    <source>
        <dbReference type="RuleBase" id="RU363035"/>
    </source>
</evidence>
<organism evidence="15">
    <name type="scientific">uncultured gamma proteobacterium HF0070_03O15</name>
    <dbReference type="NCBI Taxonomy" id="710982"/>
    <lineage>
        <taxon>Bacteria</taxon>
        <taxon>Pseudomonadati</taxon>
        <taxon>Pseudomonadota</taxon>
        <taxon>Gammaproteobacteria</taxon>
        <taxon>environmental samples</taxon>
    </lineage>
</organism>
<evidence type="ECO:0000313" key="15">
    <source>
        <dbReference type="EMBL" id="ADI17130.1"/>
    </source>
</evidence>
<dbReference type="HAMAP" id="MF_00049_B">
    <property type="entry name" value="Leu_tRNA_synth_B"/>
    <property type="match status" value="1"/>
</dbReference>
<reference evidence="15" key="1">
    <citation type="journal article" date="2011" name="Environ. Microbiol.">
        <title>Time-series analyses of Monterey Bay coastal microbial picoplankton using a 'genome proxy' microarray.</title>
        <authorList>
            <person name="Rich V.I."/>
            <person name="Pham V.D."/>
            <person name="Eppley J."/>
            <person name="Shi Y."/>
            <person name="DeLong E.F."/>
        </authorList>
    </citation>
    <scope>NUCLEOTIDE SEQUENCE</scope>
</reference>
<keyword evidence="2 9" id="KW-0963">Cytoplasm</keyword>
<feature type="domain" description="Methionyl/Valyl/Leucyl/Isoleucyl-tRNA synthetase anticodon-binding" evidence="12">
    <location>
        <begin position="634"/>
        <end position="754"/>
    </location>
</feature>
<name>E0XRT9_9GAMM</name>
<dbReference type="SUPFAM" id="SSF50677">
    <property type="entry name" value="ValRS/IleRS/LeuRS editing domain"/>
    <property type="match status" value="1"/>
</dbReference>
<dbReference type="GO" id="GO:0004823">
    <property type="term" value="F:leucine-tRNA ligase activity"/>
    <property type="evidence" value="ECO:0007669"/>
    <property type="project" value="UniProtKB-UniRule"/>
</dbReference>
<evidence type="ECO:0000256" key="1">
    <source>
        <dbReference type="ARBA" id="ARBA00005594"/>
    </source>
</evidence>
<comment type="similarity">
    <text evidence="1 9 10">Belongs to the class-I aminoacyl-tRNA synthetase family.</text>
</comment>
<evidence type="ECO:0000259" key="14">
    <source>
        <dbReference type="Pfam" id="PF13603"/>
    </source>
</evidence>
<keyword evidence="4 9" id="KW-0547">Nucleotide-binding</keyword>
<feature type="short sequence motif" description="'HIGH' region" evidence="9">
    <location>
        <begin position="42"/>
        <end position="52"/>
    </location>
</feature>
<dbReference type="Pfam" id="PF09334">
    <property type="entry name" value="tRNA-synt_1g"/>
    <property type="match status" value="1"/>
</dbReference>
<feature type="domain" description="Methionyl/Leucyl tRNA synthetase" evidence="13">
    <location>
        <begin position="39"/>
        <end position="171"/>
    </location>
</feature>
<accession>E0XRT9</accession>
<dbReference type="SUPFAM" id="SSF52374">
    <property type="entry name" value="Nucleotidylyl transferase"/>
    <property type="match status" value="1"/>
</dbReference>
<dbReference type="InterPro" id="IPR009008">
    <property type="entry name" value="Val/Leu/Ile-tRNA-synth_edit"/>
</dbReference>
<dbReference type="GO" id="GO:0005524">
    <property type="term" value="F:ATP binding"/>
    <property type="evidence" value="ECO:0007669"/>
    <property type="project" value="UniProtKB-UniRule"/>
</dbReference>
<dbReference type="Pfam" id="PF13603">
    <property type="entry name" value="tRNA-synt_1_2"/>
    <property type="match status" value="1"/>
</dbReference>
<dbReference type="InterPro" id="IPR002302">
    <property type="entry name" value="Leu-tRNA-ligase"/>
</dbReference>
<keyword evidence="3 9" id="KW-0436">Ligase</keyword>
<dbReference type="InterPro" id="IPR001412">
    <property type="entry name" value="aa-tRNA-synth_I_CS"/>
</dbReference>
<dbReference type="EC" id="6.1.1.4" evidence="9"/>
<evidence type="ECO:0000259" key="13">
    <source>
        <dbReference type="Pfam" id="PF09334"/>
    </source>
</evidence>
<evidence type="ECO:0000256" key="5">
    <source>
        <dbReference type="ARBA" id="ARBA00022840"/>
    </source>
</evidence>
<dbReference type="InterPro" id="IPR014729">
    <property type="entry name" value="Rossmann-like_a/b/a_fold"/>
</dbReference>
<dbReference type="InterPro" id="IPR013155">
    <property type="entry name" value="M/V/L/I-tRNA-synth_anticd-bd"/>
</dbReference>
<dbReference type="FunFam" id="1.10.730.10:FF:000002">
    <property type="entry name" value="Leucine--tRNA ligase"/>
    <property type="match status" value="1"/>
</dbReference>
<dbReference type="CDD" id="cd00812">
    <property type="entry name" value="LeuRS_core"/>
    <property type="match status" value="1"/>
</dbReference>
<dbReference type="AlphaFoldDB" id="E0XRT9"/>
<dbReference type="GO" id="GO:0002161">
    <property type="term" value="F:aminoacyl-tRNA deacylase activity"/>
    <property type="evidence" value="ECO:0007669"/>
    <property type="project" value="InterPro"/>
</dbReference>
<keyword evidence="6 9" id="KW-0648">Protein biosynthesis</keyword>
<dbReference type="InterPro" id="IPR009080">
    <property type="entry name" value="tRNAsynth_Ia_anticodon-bd"/>
</dbReference>
<dbReference type="Gene3D" id="1.10.730.10">
    <property type="entry name" value="Isoleucyl-tRNA Synthetase, Domain 1"/>
    <property type="match status" value="2"/>
</dbReference>
<evidence type="ECO:0000259" key="11">
    <source>
        <dbReference type="Pfam" id="PF00133"/>
    </source>
</evidence>
<dbReference type="GO" id="GO:0006429">
    <property type="term" value="P:leucyl-tRNA aminoacylation"/>
    <property type="evidence" value="ECO:0007669"/>
    <property type="project" value="UniProtKB-UniRule"/>
</dbReference>
<evidence type="ECO:0000256" key="6">
    <source>
        <dbReference type="ARBA" id="ARBA00022917"/>
    </source>
</evidence>
<dbReference type="SUPFAM" id="SSF47323">
    <property type="entry name" value="Anticodon-binding domain of a subclass of class I aminoacyl-tRNA synthetases"/>
    <property type="match status" value="1"/>
</dbReference>
<dbReference type="Pfam" id="PF08264">
    <property type="entry name" value="Anticodon_1"/>
    <property type="match status" value="1"/>
</dbReference>
<proteinExistence type="inferred from homology"/>
<dbReference type="Gene3D" id="3.40.50.620">
    <property type="entry name" value="HUPs"/>
    <property type="match status" value="2"/>
</dbReference>
<evidence type="ECO:0000256" key="4">
    <source>
        <dbReference type="ARBA" id="ARBA00022741"/>
    </source>
</evidence>
<evidence type="ECO:0000256" key="2">
    <source>
        <dbReference type="ARBA" id="ARBA00022490"/>
    </source>
</evidence>
<sequence length="793" mass="91731">MKIEYDHSKIEKDIQSKWNESNAFTAKIDNKKPKYYCLSMLPYPSGNLHMGHVRNYAIGDAVSRYKRLKGFNVLQPMGWDAFGLPAENAAKGKNIHPKDWTEKNIENMREQLKSLGFSYDWSKELNTSDVSYYKFEQELFLKFYERGLAYRKKSLVNWDPVDETVLANEQVIDGKGWRTGAEVELKEIDTWFLKITDYADELEESLATIDWPENVINMQKNWIGKSKGVEIKFTTDTNKEIKAFTTRPDTIFGVTFFGISPNHPIVNEISKNDEGLIEFLSEVKKISSAEADLAKAEKLGYKTELNIIHPITDEKIPVWIINYVLMDYGTGAIMGVPGHDERDFEFAQKYEIPITRVIDSKDELPYSGQGKLVNSKDFDGLNSVKAFDKVTKRLEKNNAAKILYQYRLRDWGISRQRYWGCPIPIIYKDGKTMPSEELPVELPVSADGKYSPLHQNEEFKKLDNGFERETDTFDTFMESSWYFARYTSATNDKEIFDENTKYWLPVDLYIGGVEHAILHLLYSRFFFKALRDMDIVEGDEPFKKLLTQGMVLKDGAKMSKSKGNTVDPKEYITKYGADSIRTFMIFASPPEQSLEWSDNGLEGCHKFLKRLWNLSTNISELDEKQFKDSKNQLTDECKKLFKKINDDYEKRLNLNTIVSSCMEILNNINGRFDDKNVNCSKEDLLNVYDFLLLALHPIAPHICETLYAEVLKKDIAQAEWPEDSFFVADLSESNYLVQVNGKLRANIMMPIDLREDEVKEIALTNENVARHLENKNIIKIIFIKNKLINFVHS</sequence>
<dbReference type="PROSITE" id="PS00178">
    <property type="entry name" value="AA_TRNA_LIGASE_I"/>
    <property type="match status" value="1"/>
</dbReference>
<evidence type="ECO:0000256" key="8">
    <source>
        <dbReference type="ARBA" id="ARBA00047469"/>
    </source>
</evidence>
<feature type="domain" description="Leucyl-tRNA synthetase editing" evidence="14">
    <location>
        <begin position="220"/>
        <end position="395"/>
    </location>
</feature>
<dbReference type="InterPro" id="IPR002300">
    <property type="entry name" value="aa-tRNA-synth_Ia"/>
</dbReference>
<comment type="catalytic activity">
    <reaction evidence="8 9">
        <text>tRNA(Leu) + L-leucine + ATP = L-leucyl-tRNA(Leu) + AMP + diphosphate</text>
        <dbReference type="Rhea" id="RHEA:11688"/>
        <dbReference type="Rhea" id="RHEA-COMP:9613"/>
        <dbReference type="Rhea" id="RHEA-COMP:9622"/>
        <dbReference type="ChEBI" id="CHEBI:30616"/>
        <dbReference type="ChEBI" id="CHEBI:33019"/>
        <dbReference type="ChEBI" id="CHEBI:57427"/>
        <dbReference type="ChEBI" id="CHEBI:78442"/>
        <dbReference type="ChEBI" id="CHEBI:78494"/>
        <dbReference type="ChEBI" id="CHEBI:456215"/>
        <dbReference type="EC" id="6.1.1.4"/>
    </reaction>
</comment>
<dbReference type="InterPro" id="IPR025709">
    <property type="entry name" value="Leu_tRNA-synth_edit"/>
</dbReference>
<keyword evidence="5 9" id="KW-0067">ATP-binding</keyword>
<keyword evidence="7 9" id="KW-0030">Aminoacyl-tRNA synthetase</keyword>
<feature type="binding site" evidence="9">
    <location>
        <position position="560"/>
    </location>
    <ligand>
        <name>ATP</name>
        <dbReference type="ChEBI" id="CHEBI:30616"/>
    </ligand>
</feature>
<dbReference type="PRINTS" id="PR00985">
    <property type="entry name" value="TRNASYNTHLEU"/>
</dbReference>
<gene>
    <name evidence="9" type="primary">leuS</name>
</gene>
<evidence type="ECO:0000256" key="9">
    <source>
        <dbReference type="HAMAP-Rule" id="MF_00049"/>
    </source>
</evidence>
<dbReference type="EMBL" id="GU474854">
    <property type="protein sequence ID" value="ADI17130.1"/>
    <property type="molecule type" value="Genomic_DNA"/>
</dbReference>
<dbReference type="InterPro" id="IPR015413">
    <property type="entry name" value="Methionyl/Leucyl_tRNA_Synth"/>
</dbReference>
<dbReference type="CDD" id="cd07958">
    <property type="entry name" value="Anticodon_Ia_Leu_BEm"/>
    <property type="match status" value="1"/>
</dbReference>
<dbReference type="Gene3D" id="3.10.20.590">
    <property type="match status" value="1"/>
</dbReference>
<comment type="subcellular location">
    <subcellularLocation>
        <location evidence="9">Cytoplasm</location>
    </subcellularLocation>
</comment>